<gene>
    <name evidence="2" type="ORF">SAMN05421874_10310</name>
</gene>
<dbReference type="InterPro" id="IPR049874">
    <property type="entry name" value="ROK_cs"/>
</dbReference>
<dbReference type="InterPro" id="IPR043129">
    <property type="entry name" value="ATPase_NBD"/>
</dbReference>
<protein>
    <submittedName>
        <fullName evidence="2">Glucokinase</fullName>
    </submittedName>
</protein>
<dbReference type="RefSeq" id="WP_245740074.1">
    <property type="nucleotide sequence ID" value="NZ_FNFB01000003.1"/>
</dbReference>
<dbReference type="InterPro" id="IPR000600">
    <property type="entry name" value="ROK"/>
</dbReference>
<dbReference type="PANTHER" id="PTHR18964:SF169">
    <property type="entry name" value="N-ACETYLMANNOSAMINE KINASE"/>
    <property type="match status" value="1"/>
</dbReference>
<comment type="similarity">
    <text evidence="1">Belongs to the ROK (NagC/XylR) family.</text>
</comment>
<accession>A0A1G8W615</accession>
<dbReference type="Pfam" id="PF00480">
    <property type="entry name" value="ROK"/>
    <property type="match status" value="1"/>
</dbReference>
<evidence type="ECO:0000313" key="2">
    <source>
        <dbReference type="EMBL" id="SDJ73175.1"/>
    </source>
</evidence>
<dbReference type="PANTHER" id="PTHR18964">
    <property type="entry name" value="ROK (REPRESSOR, ORF, KINASE) FAMILY"/>
    <property type="match status" value="1"/>
</dbReference>
<dbReference type="Gene3D" id="3.30.420.40">
    <property type="match status" value="2"/>
</dbReference>
<keyword evidence="2" id="KW-0808">Transferase</keyword>
<dbReference type="PROSITE" id="PS01125">
    <property type="entry name" value="ROK"/>
    <property type="match status" value="1"/>
</dbReference>
<keyword evidence="3" id="KW-1185">Reference proteome</keyword>
<evidence type="ECO:0000256" key="1">
    <source>
        <dbReference type="ARBA" id="ARBA00006479"/>
    </source>
</evidence>
<reference evidence="2 3" key="1">
    <citation type="submission" date="2016-10" db="EMBL/GenBank/DDBJ databases">
        <authorList>
            <person name="de Groot N.N."/>
        </authorList>
    </citation>
    <scope>NUCLEOTIDE SEQUENCE [LARGE SCALE GENOMIC DNA]</scope>
    <source>
        <strain evidence="2 3">CGMCC 4.5681</strain>
    </source>
</reference>
<dbReference type="EMBL" id="FNFB01000003">
    <property type="protein sequence ID" value="SDJ73175.1"/>
    <property type="molecule type" value="Genomic_DNA"/>
</dbReference>
<dbReference type="SUPFAM" id="SSF53067">
    <property type="entry name" value="Actin-like ATPase domain"/>
    <property type="match status" value="1"/>
</dbReference>
<dbReference type="AlphaFoldDB" id="A0A1G8W615"/>
<sequence length="318" mass="31746">MSDFALALDIGGTKIAAALVTPDGSITERRVRPTAVSMDAEAVWQPLAELVAELRAAAGTARVIGVGVGSAGPIHLPEGSISPVNIPAWRRFPLLERLAELVPGVPVRLAGDGSCAVAGEHWRGAGQGVDDLLGIVVSTGVGGGLIQAGRLVAGPTGNAGHLGHVVVDLDGAPCPCGGRGCVEAMSSGPSMVEWALKAGWQAPVAAPTGVELAEAARAGDPHASEAFRRSGRALAAGIVSTAAICDLSRVLIGGGVAAAHDLLFPPLRQALTEHGRLDFLRGLSVTTASLGNAAGLVGAAALVLVPEAYVGRGVASLA</sequence>
<keyword evidence="2" id="KW-0418">Kinase</keyword>
<name>A0A1G8W615_9ACTN</name>
<proteinExistence type="inferred from homology"/>
<organism evidence="2 3">
    <name type="scientific">Nonomuraea maritima</name>
    <dbReference type="NCBI Taxonomy" id="683260"/>
    <lineage>
        <taxon>Bacteria</taxon>
        <taxon>Bacillati</taxon>
        <taxon>Actinomycetota</taxon>
        <taxon>Actinomycetes</taxon>
        <taxon>Streptosporangiales</taxon>
        <taxon>Streptosporangiaceae</taxon>
        <taxon>Nonomuraea</taxon>
    </lineage>
</organism>
<dbReference type="GO" id="GO:0016301">
    <property type="term" value="F:kinase activity"/>
    <property type="evidence" value="ECO:0007669"/>
    <property type="project" value="UniProtKB-KW"/>
</dbReference>
<dbReference type="Proteomes" id="UP000198683">
    <property type="component" value="Unassembled WGS sequence"/>
</dbReference>
<evidence type="ECO:0000313" key="3">
    <source>
        <dbReference type="Proteomes" id="UP000198683"/>
    </source>
</evidence>
<dbReference type="STRING" id="683260.SAMN05421874_10310"/>